<dbReference type="RefSeq" id="WP_162213238.1">
    <property type="nucleotide sequence ID" value="NZ_HG764815.1"/>
</dbReference>
<name>W6JWM8_9MICO</name>
<dbReference type="InterPro" id="IPR032710">
    <property type="entry name" value="NTF2-like_dom_sf"/>
</dbReference>
<proteinExistence type="predicted"/>
<organism evidence="3 4">
    <name type="scientific">Nostocoides australiense Ben110</name>
    <dbReference type="NCBI Taxonomy" id="1193182"/>
    <lineage>
        <taxon>Bacteria</taxon>
        <taxon>Bacillati</taxon>
        <taxon>Actinomycetota</taxon>
        <taxon>Actinomycetes</taxon>
        <taxon>Micrococcales</taxon>
        <taxon>Intrasporangiaceae</taxon>
        <taxon>Nostocoides</taxon>
    </lineage>
</organism>
<dbReference type="AlphaFoldDB" id="W6JWM8"/>
<accession>W6JWM8</accession>
<feature type="domain" description="SnoaL-like" evidence="2">
    <location>
        <begin position="43"/>
        <end position="148"/>
    </location>
</feature>
<feature type="signal peptide" evidence="1">
    <location>
        <begin position="1"/>
        <end position="25"/>
    </location>
</feature>
<protein>
    <recommendedName>
        <fullName evidence="2">SnoaL-like domain-containing protein</fullName>
    </recommendedName>
</protein>
<dbReference type="SUPFAM" id="SSF54427">
    <property type="entry name" value="NTF2-like"/>
    <property type="match status" value="1"/>
</dbReference>
<comment type="caution">
    <text evidence="3">The sequence shown here is derived from an EMBL/GenBank/DDBJ whole genome shotgun (WGS) entry which is preliminary data.</text>
</comment>
<evidence type="ECO:0000259" key="2">
    <source>
        <dbReference type="Pfam" id="PF12680"/>
    </source>
</evidence>
<feature type="chain" id="PRO_5004878727" description="SnoaL-like domain-containing protein" evidence="1">
    <location>
        <begin position="26"/>
        <end position="158"/>
    </location>
</feature>
<dbReference type="EMBL" id="CAJA01000145">
    <property type="protein sequence ID" value="CCH73040.1"/>
    <property type="molecule type" value="Genomic_DNA"/>
</dbReference>
<evidence type="ECO:0000313" key="3">
    <source>
        <dbReference type="EMBL" id="CCH73040.1"/>
    </source>
</evidence>
<sequence>MTRFRTALAASAGALALSVTPVALGASGDAPRGCKSFEATLAQHLNAIGDRDLAALEPTVDDSVTLIFPSGRIRDGKEAFMAFHEAWFADLTWRQPVEVIRTNVQGCKTAWVLVDYHYQDLDDAGNVISDSHAMFALTWTFKQGRWVVIADQNTPLAS</sequence>
<reference evidence="3 4" key="1">
    <citation type="journal article" date="2013" name="ISME J.">
        <title>A metabolic model for members of the genus Tetrasphaera involved in enhanced biological phosphorus removal.</title>
        <authorList>
            <person name="Kristiansen R."/>
            <person name="Nguyen H.T.T."/>
            <person name="Saunders A.M."/>
            <person name="Nielsen J.L."/>
            <person name="Wimmer R."/>
            <person name="Le V.Q."/>
            <person name="McIlroy S.J."/>
            <person name="Petrovski S."/>
            <person name="Seviour R.J."/>
            <person name="Calteau A."/>
            <person name="Nielsen K.L."/>
            <person name="Nielsen P.H."/>
        </authorList>
    </citation>
    <scope>NUCLEOTIDE SEQUENCE [LARGE SCALE GENOMIC DNA]</scope>
    <source>
        <strain evidence="3 4">Ben110</strain>
    </source>
</reference>
<dbReference type="Pfam" id="PF12680">
    <property type="entry name" value="SnoaL_2"/>
    <property type="match status" value="1"/>
</dbReference>
<evidence type="ECO:0000256" key="1">
    <source>
        <dbReference type="SAM" id="SignalP"/>
    </source>
</evidence>
<dbReference type="STRING" id="1193182.BN11_2290022"/>
<gene>
    <name evidence="3" type="ORF">BN11_2290022</name>
</gene>
<dbReference type="Proteomes" id="UP000035763">
    <property type="component" value="Unassembled WGS sequence"/>
</dbReference>
<keyword evidence="1" id="KW-0732">Signal</keyword>
<evidence type="ECO:0000313" key="4">
    <source>
        <dbReference type="Proteomes" id="UP000035763"/>
    </source>
</evidence>
<keyword evidence="4" id="KW-1185">Reference proteome</keyword>
<dbReference type="Gene3D" id="3.10.450.50">
    <property type="match status" value="1"/>
</dbReference>
<dbReference type="InterPro" id="IPR037401">
    <property type="entry name" value="SnoaL-like"/>
</dbReference>